<keyword evidence="9" id="KW-1185">Reference proteome</keyword>
<feature type="coiled-coil region" evidence="6">
    <location>
        <begin position="340"/>
        <end position="374"/>
    </location>
</feature>
<evidence type="ECO:0000256" key="2">
    <source>
        <dbReference type="ARBA" id="ARBA00023015"/>
    </source>
</evidence>
<proteinExistence type="predicted"/>
<evidence type="ECO:0000313" key="9">
    <source>
        <dbReference type="Proteomes" id="UP000092666"/>
    </source>
</evidence>
<reference evidence="8 9" key="1">
    <citation type="submission" date="2013-07" db="EMBL/GenBank/DDBJ databases">
        <title>The Genome Sequence of Cryptococcus heveanensis BCC8398.</title>
        <authorList>
            <consortium name="The Broad Institute Genome Sequencing Platform"/>
            <person name="Cuomo C."/>
            <person name="Litvintseva A."/>
            <person name="Chen Y."/>
            <person name="Heitman J."/>
            <person name="Sun S."/>
            <person name="Springer D."/>
            <person name="Dromer F."/>
            <person name="Young S.K."/>
            <person name="Zeng Q."/>
            <person name="Gargeya S."/>
            <person name="Fitzgerald M."/>
            <person name="Abouelleil A."/>
            <person name="Alvarado L."/>
            <person name="Berlin A.M."/>
            <person name="Chapman S.B."/>
            <person name="Dewar J."/>
            <person name="Goldberg J."/>
            <person name="Griggs A."/>
            <person name="Gujja S."/>
            <person name="Hansen M."/>
            <person name="Howarth C."/>
            <person name="Imamovic A."/>
            <person name="Larimer J."/>
            <person name="McCowan C."/>
            <person name="Murphy C."/>
            <person name="Pearson M."/>
            <person name="Priest M."/>
            <person name="Roberts A."/>
            <person name="Saif S."/>
            <person name="Shea T."/>
            <person name="Sykes S."/>
            <person name="Wortman J."/>
            <person name="Nusbaum C."/>
            <person name="Birren B."/>
        </authorList>
    </citation>
    <scope>NUCLEOTIDE SEQUENCE [LARGE SCALE GENOMIC DNA]</scope>
    <source>
        <strain evidence="8 9">BCC8398</strain>
    </source>
</reference>
<organism evidence="8 9">
    <name type="scientific">Kwoniella heveanensis BCC8398</name>
    <dbReference type="NCBI Taxonomy" id="1296120"/>
    <lineage>
        <taxon>Eukaryota</taxon>
        <taxon>Fungi</taxon>
        <taxon>Dikarya</taxon>
        <taxon>Basidiomycota</taxon>
        <taxon>Agaricomycotina</taxon>
        <taxon>Tremellomycetes</taxon>
        <taxon>Tremellales</taxon>
        <taxon>Cryptococcaceae</taxon>
        <taxon>Kwoniella</taxon>
    </lineage>
</organism>
<name>A0A1B9GZA2_9TREE</name>
<dbReference type="GO" id="GO:0005634">
    <property type="term" value="C:nucleus"/>
    <property type="evidence" value="ECO:0007669"/>
    <property type="project" value="UniProtKB-SubCell"/>
</dbReference>
<evidence type="ECO:0000256" key="5">
    <source>
        <dbReference type="ARBA" id="ARBA00023242"/>
    </source>
</evidence>
<dbReference type="PANTHER" id="PTHR13044">
    <property type="entry name" value="ACTIVATING TRANSCRIPTION FACTOR ATF 4/5"/>
    <property type="match status" value="1"/>
</dbReference>
<dbReference type="EMBL" id="KI669496">
    <property type="protein sequence ID" value="OCF36350.1"/>
    <property type="molecule type" value="Genomic_DNA"/>
</dbReference>
<keyword evidence="3" id="KW-0238">DNA-binding</keyword>
<evidence type="ECO:0000256" key="7">
    <source>
        <dbReference type="SAM" id="MobiDB-lite"/>
    </source>
</evidence>
<feature type="compositionally biased region" description="Polar residues" evidence="7">
    <location>
        <begin position="142"/>
        <end position="161"/>
    </location>
</feature>
<evidence type="ECO:0000256" key="4">
    <source>
        <dbReference type="ARBA" id="ARBA00023163"/>
    </source>
</evidence>
<keyword evidence="5" id="KW-0539">Nucleus</keyword>
<accession>A0A1B9GZA2</accession>
<feature type="compositionally biased region" description="Polar residues" evidence="7">
    <location>
        <begin position="101"/>
        <end position="111"/>
    </location>
</feature>
<evidence type="ECO:0000256" key="3">
    <source>
        <dbReference type="ARBA" id="ARBA00023125"/>
    </source>
</evidence>
<keyword evidence="2" id="KW-0805">Transcription regulation</keyword>
<dbReference type="Proteomes" id="UP000092666">
    <property type="component" value="Unassembled WGS sequence"/>
</dbReference>
<evidence type="ECO:0000256" key="6">
    <source>
        <dbReference type="SAM" id="Coils"/>
    </source>
</evidence>
<comment type="subcellular location">
    <subcellularLocation>
        <location evidence="1">Nucleus</location>
    </subcellularLocation>
</comment>
<gene>
    <name evidence="8" type="ORF">I316_02225</name>
</gene>
<reference evidence="9" key="2">
    <citation type="submission" date="2013-12" db="EMBL/GenBank/DDBJ databases">
        <title>Evolution of pathogenesis and genome organization in the Tremellales.</title>
        <authorList>
            <person name="Cuomo C."/>
            <person name="Litvintseva A."/>
            <person name="Heitman J."/>
            <person name="Chen Y."/>
            <person name="Sun S."/>
            <person name="Springer D."/>
            <person name="Dromer F."/>
            <person name="Young S."/>
            <person name="Zeng Q."/>
            <person name="Chapman S."/>
            <person name="Gujja S."/>
            <person name="Saif S."/>
            <person name="Birren B."/>
        </authorList>
    </citation>
    <scope>NUCLEOTIDE SEQUENCE [LARGE SCALE GENOMIC DNA]</scope>
    <source>
        <strain evidence="9">BCC8398</strain>
    </source>
</reference>
<dbReference type="GO" id="GO:0001228">
    <property type="term" value="F:DNA-binding transcription activator activity, RNA polymerase II-specific"/>
    <property type="evidence" value="ECO:0007669"/>
    <property type="project" value="TreeGrafter"/>
</dbReference>
<evidence type="ECO:0000313" key="8">
    <source>
        <dbReference type="EMBL" id="OCF36350.1"/>
    </source>
</evidence>
<dbReference type="CDD" id="cd14686">
    <property type="entry name" value="bZIP"/>
    <property type="match status" value="1"/>
</dbReference>
<evidence type="ECO:0000256" key="1">
    <source>
        <dbReference type="ARBA" id="ARBA00004123"/>
    </source>
</evidence>
<feature type="region of interest" description="Disordered" evidence="7">
    <location>
        <begin position="101"/>
        <end position="183"/>
    </location>
</feature>
<protein>
    <recommendedName>
        <fullName evidence="10">BZIP domain-containing protein</fullName>
    </recommendedName>
</protein>
<dbReference type="AlphaFoldDB" id="A0A1B9GZA2"/>
<keyword evidence="4" id="KW-0804">Transcription</keyword>
<sequence>MPLPLLGAADSFNSSGATIVPDRRRNDSSLSSIHRVHPHVSNSSPRALVSQDSLEGHINTALRVGGDDGMIGILQTQTQDMGENGLSGLSFMREYIQLPNEDSQSISPSPAHQQQQVNHQHHSTTPQFSPNHLFDPSGFLGHSSSSNDNYIPTPSIDNSAPTIPPFRPTSAASHHSYSNSAASSIVDPSEYYSTTDMDTDDDDLSSINDIPGLAVNSNIGDLGMGNIDLSGPPAIMTWTPYRPTELQATQKDENGVSPFSNDSNHNHSVSPSELASAGVSPSAVSTSSRRLGAAKPRKGSVRGVGGDVPEEQKKLDKLEHRRDINRRSAQKHRARRKEEVDIMTRTIAEKDARIAQLERDLEVEKARNDQLRNLMNARLAGGPGTATAISQAQGQSYGSAHGFL</sequence>
<feature type="compositionally biased region" description="Low complexity" evidence="7">
    <location>
        <begin position="170"/>
        <end position="183"/>
    </location>
</feature>
<dbReference type="PANTHER" id="PTHR13044:SF14">
    <property type="entry name" value="CRYPTOCEPHAL, ISOFORM A"/>
    <property type="match status" value="1"/>
</dbReference>
<feature type="compositionally biased region" description="Polar residues" evidence="7">
    <location>
        <begin position="257"/>
        <end position="273"/>
    </location>
</feature>
<evidence type="ECO:0008006" key="10">
    <source>
        <dbReference type="Google" id="ProtNLM"/>
    </source>
</evidence>
<dbReference type="OrthoDB" id="2574524at2759"/>
<keyword evidence="6" id="KW-0175">Coiled coil</keyword>
<feature type="region of interest" description="Disordered" evidence="7">
    <location>
        <begin position="250"/>
        <end position="313"/>
    </location>
</feature>
<dbReference type="GO" id="GO:0000977">
    <property type="term" value="F:RNA polymerase II transcription regulatory region sequence-specific DNA binding"/>
    <property type="evidence" value="ECO:0007669"/>
    <property type="project" value="TreeGrafter"/>
</dbReference>